<dbReference type="EnsemblFungi" id="EJT76909">
    <property type="protein sequence ID" value="EJT76909"/>
    <property type="gene ID" value="GGTG_06823"/>
</dbReference>
<accession>J3NZX6</accession>
<dbReference type="InterPro" id="IPR036291">
    <property type="entry name" value="NAD(P)-bd_dom_sf"/>
</dbReference>
<dbReference type="OrthoDB" id="1933717at2759"/>
<dbReference type="PANTHER" id="PTHR21310:SF15">
    <property type="entry name" value="AMINOGLYCOSIDE PHOSPHOTRANSFERASE DOMAIN-CONTAINING PROTEIN"/>
    <property type="match status" value="1"/>
</dbReference>
<evidence type="ECO:0000313" key="1">
    <source>
        <dbReference type="EMBL" id="EJT76909.1"/>
    </source>
</evidence>
<dbReference type="Pfam" id="PF00106">
    <property type="entry name" value="adh_short"/>
    <property type="match status" value="1"/>
</dbReference>
<evidence type="ECO:0000313" key="2">
    <source>
        <dbReference type="EnsemblFungi" id="EJT76909"/>
    </source>
</evidence>
<dbReference type="InterPro" id="IPR002347">
    <property type="entry name" value="SDR_fam"/>
</dbReference>
<dbReference type="Proteomes" id="UP000006039">
    <property type="component" value="Unassembled WGS sequence"/>
</dbReference>
<dbReference type="HOGENOM" id="CLU_882924_0_0_1"/>
<dbReference type="RefSeq" id="XP_009222909.1">
    <property type="nucleotide sequence ID" value="XM_009224645.1"/>
</dbReference>
<dbReference type="eggNOG" id="ENOG502SI0S">
    <property type="taxonomic scope" value="Eukaryota"/>
</dbReference>
<dbReference type="PANTHER" id="PTHR21310">
    <property type="entry name" value="AMINOGLYCOSIDE PHOSPHOTRANSFERASE-RELATED-RELATED"/>
    <property type="match status" value="1"/>
</dbReference>
<evidence type="ECO:0008006" key="4">
    <source>
        <dbReference type="Google" id="ProtNLM"/>
    </source>
</evidence>
<reference evidence="2" key="4">
    <citation type="journal article" date="2015" name="G3 (Bethesda)">
        <title>Genome sequences of three phytopathogenic species of the Magnaporthaceae family of fungi.</title>
        <authorList>
            <person name="Okagaki L.H."/>
            <person name="Nunes C.C."/>
            <person name="Sailsbery J."/>
            <person name="Clay B."/>
            <person name="Brown D."/>
            <person name="John T."/>
            <person name="Oh Y."/>
            <person name="Young N."/>
            <person name="Fitzgerald M."/>
            <person name="Haas B.J."/>
            <person name="Zeng Q."/>
            <person name="Young S."/>
            <person name="Adiconis X."/>
            <person name="Fan L."/>
            <person name="Levin J.Z."/>
            <person name="Mitchell T.K."/>
            <person name="Okubara P.A."/>
            <person name="Farman M.L."/>
            <person name="Kohn L.M."/>
            <person name="Birren B."/>
            <person name="Ma L.-J."/>
            <person name="Dean R.A."/>
        </authorList>
    </citation>
    <scope>NUCLEOTIDE SEQUENCE</scope>
    <source>
        <strain evidence="2">R3-111a-1</strain>
    </source>
</reference>
<proteinExistence type="predicted"/>
<dbReference type="EMBL" id="GL385397">
    <property type="protein sequence ID" value="EJT76909.1"/>
    <property type="molecule type" value="Genomic_DNA"/>
</dbReference>
<dbReference type="GeneID" id="20347281"/>
<organism evidence="1">
    <name type="scientific">Gaeumannomyces tritici (strain R3-111a-1)</name>
    <name type="common">Wheat and barley take-all root rot fungus</name>
    <name type="synonym">Gaeumannomyces graminis var. tritici</name>
    <dbReference type="NCBI Taxonomy" id="644352"/>
    <lineage>
        <taxon>Eukaryota</taxon>
        <taxon>Fungi</taxon>
        <taxon>Dikarya</taxon>
        <taxon>Ascomycota</taxon>
        <taxon>Pezizomycotina</taxon>
        <taxon>Sordariomycetes</taxon>
        <taxon>Sordariomycetidae</taxon>
        <taxon>Magnaporthales</taxon>
        <taxon>Magnaporthaceae</taxon>
        <taxon>Gaeumannomyces</taxon>
    </lineage>
</organism>
<reference evidence="1" key="3">
    <citation type="submission" date="2010-09" db="EMBL/GenBank/DDBJ databases">
        <title>Annotation of Gaeumannomyces graminis var. tritici R3-111a-1.</title>
        <authorList>
            <consortium name="The Broad Institute Genome Sequencing Platform"/>
            <person name="Ma L.-J."/>
            <person name="Dead R."/>
            <person name="Young S.K."/>
            <person name="Zeng Q."/>
            <person name="Gargeya S."/>
            <person name="Fitzgerald M."/>
            <person name="Haas B."/>
            <person name="Abouelleil A."/>
            <person name="Alvarado L."/>
            <person name="Arachchi H.M."/>
            <person name="Berlin A."/>
            <person name="Brown A."/>
            <person name="Chapman S.B."/>
            <person name="Chen Z."/>
            <person name="Dunbar C."/>
            <person name="Freedman E."/>
            <person name="Gearin G."/>
            <person name="Gellesch M."/>
            <person name="Goldberg J."/>
            <person name="Griggs A."/>
            <person name="Gujja S."/>
            <person name="Heiman D."/>
            <person name="Howarth C."/>
            <person name="Larson L."/>
            <person name="Lui A."/>
            <person name="MacDonald P.J.P."/>
            <person name="Mehta T."/>
            <person name="Montmayeur A."/>
            <person name="Murphy C."/>
            <person name="Neiman D."/>
            <person name="Pearson M."/>
            <person name="Priest M."/>
            <person name="Roberts A."/>
            <person name="Saif S."/>
            <person name="Shea T."/>
            <person name="Shenoy N."/>
            <person name="Sisk P."/>
            <person name="Stolte C."/>
            <person name="Sykes S."/>
            <person name="Yandava C."/>
            <person name="Wortman J."/>
            <person name="Nusbaum C."/>
            <person name="Birren B."/>
        </authorList>
    </citation>
    <scope>NUCLEOTIDE SEQUENCE</scope>
    <source>
        <strain evidence="1">R3-111a-1</strain>
    </source>
</reference>
<name>J3NZX6_GAET3</name>
<keyword evidence="3" id="KW-1185">Reference proteome</keyword>
<evidence type="ECO:0000313" key="3">
    <source>
        <dbReference type="Proteomes" id="UP000006039"/>
    </source>
</evidence>
<dbReference type="InterPro" id="IPR011009">
    <property type="entry name" value="Kinase-like_dom_sf"/>
</dbReference>
<reference evidence="3" key="1">
    <citation type="submission" date="2010-07" db="EMBL/GenBank/DDBJ databases">
        <title>The genome sequence of Gaeumannomyces graminis var. tritici strain R3-111a-1.</title>
        <authorList>
            <consortium name="The Broad Institute Genome Sequencing Platform"/>
            <person name="Ma L.-J."/>
            <person name="Dead R."/>
            <person name="Young S."/>
            <person name="Zeng Q."/>
            <person name="Koehrsen M."/>
            <person name="Alvarado L."/>
            <person name="Berlin A."/>
            <person name="Chapman S.B."/>
            <person name="Chen Z."/>
            <person name="Freedman E."/>
            <person name="Gellesch M."/>
            <person name="Goldberg J."/>
            <person name="Griggs A."/>
            <person name="Gujja S."/>
            <person name="Heilman E.R."/>
            <person name="Heiman D."/>
            <person name="Hepburn T."/>
            <person name="Howarth C."/>
            <person name="Jen D."/>
            <person name="Larson L."/>
            <person name="Mehta T."/>
            <person name="Neiman D."/>
            <person name="Pearson M."/>
            <person name="Roberts A."/>
            <person name="Saif S."/>
            <person name="Shea T."/>
            <person name="Shenoy N."/>
            <person name="Sisk P."/>
            <person name="Stolte C."/>
            <person name="Sykes S."/>
            <person name="Walk T."/>
            <person name="White J."/>
            <person name="Yandava C."/>
            <person name="Haas B."/>
            <person name="Nusbaum C."/>
            <person name="Birren B."/>
        </authorList>
    </citation>
    <scope>NUCLEOTIDE SEQUENCE [LARGE SCALE GENOMIC DNA]</scope>
    <source>
        <strain evidence="3">R3-111a-1</strain>
    </source>
</reference>
<dbReference type="VEuPathDB" id="FungiDB:GGTG_06823"/>
<protein>
    <recommendedName>
        <fullName evidence="4">Aminoglycoside phosphotransferase domain-containing protein</fullName>
    </recommendedName>
</protein>
<dbReference type="Gene3D" id="3.40.50.720">
    <property type="entry name" value="NAD(P)-binding Rossmann-like Domain"/>
    <property type="match status" value="1"/>
</dbReference>
<dbReference type="AlphaFoldDB" id="J3NZX6"/>
<dbReference type="InterPro" id="IPR051678">
    <property type="entry name" value="AGP_Transferase"/>
</dbReference>
<dbReference type="SUPFAM" id="SSF56112">
    <property type="entry name" value="Protein kinase-like (PK-like)"/>
    <property type="match status" value="1"/>
</dbReference>
<sequence length="315" mass="34565">MLTIAPSRPRPGANAGVGFASARKAQKTVEQLKATGQLKGTVSALQLDQTDPDSVERAAKAVEEQFGRLDVLVNNGAVAYIKNEAGNLAMGAKMIDAFKLVLETNVVSLFTVSERLGLAAVTTQDYIITQWTRVQAGLATLAHPKIGSIFSISEAGDPVIGRLANAVTEGLANPGPFSSEAELGIFIFADIVRNTELFRSADASSSSAQFPLNHMDLGTQNILVDEEFNFLAVIDWEFAQIAPWQVNHNPFPFPLFGSERTSERPSRTRDKLHPRTWQDKQPLEPCFRGRGNRTQATDSAKCYMREMDVKLRRME</sequence>
<gene>
    <name evidence="2" type="primary">20347281</name>
    <name evidence="1" type="ORF">GGTG_06823</name>
</gene>
<dbReference type="SUPFAM" id="SSF51735">
    <property type="entry name" value="NAD(P)-binding Rossmann-fold domains"/>
    <property type="match status" value="1"/>
</dbReference>
<reference evidence="1" key="2">
    <citation type="submission" date="2010-07" db="EMBL/GenBank/DDBJ databases">
        <authorList>
            <consortium name="The Broad Institute Genome Sequencing Platform"/>
            <consortium name="Broad Institute Genome Sequencing Center for Infectious Disease"/>
            <person name="Ma L.-J."/>
            <person name="Dead R."/>
            <person name="Young S."/>
            <person name="Zeng Q."/>
            <person name="Koehrsen M."/>
            <person name="Alvarado L."/>
            <person name="Berlin A."/>
            <person name="Chapman S.B."/>
            <person name="Chen Z."/>
            <person name="Freedman E."/>
            <person name="Gellesch M."/>
            <person name="Goldberg J."/>
            <person name="Griggs A."/>
            <person name="Gujja S."/>
            <person name="Heilman E.R."/>
            <person name="Heiman D."/>
            <person name="Hepburn T."/>
            <person name="Howarth C."/>
            <person name="Jen D."/>
            <person name="Larson L."/>
            <person name="Mehta T."/>
            <person name="Neiman D."/>
            <person name="Pearson M."/>
            <person name="Roberts A."/>
            <person name="Saif S."/>
            <person name="Shea T."/>
            <person name="Shenoy N."/>
            <person name="Sisk P."/>
            <person name="Stolte C."/>
            <person name="Sykes S."/>
            <person name="Walk T."/>
            <person name="White J."/>
            <person name="Yandava C."/>
            <person name="Haas B."/>
            <person name="Nusbaum C."/>
            <person name="Birren B."/>
        </authorList>
    </citation>
    <scope>NUCLEOTIDE SEQUENCE</scope>
    <source>
        <strain evidence="1">R3-111a-1</strain>
    </source>
</reference>
<reference evidence="2" key="5">
    <citation type="submission" date="2018-04" db="UniProtKB">
        <authorList>
            <consortium name="EnsemblFungi"/>
        </authorList>
    </citation>
    <scope>IDENTIFICATION</scope>
    <source>
        <strain evidence="2">R3-111a-1</strain>
    </source>
</reference>